<dbReference type="InterPro" id="IPR008851">
    <property type="entry name" value="TFIIF-alpha"/>
</dbReference>
<feature type="compositionally biased region" description="Basic and acidic residues" evidence="9">
    <location>
        <begin position="217"/>
        <end position="234"/>
    </location>
</feature>
<keyword evidence="5 8" id="KW-0804">Transcription</keyword>
<organism evidence="10 11">
    <name type="scientific">Varroa destructor</name>
    <name type="common">Honeybee mite</name>
    <dbReference type="NCBI Taxonomy" id="109461"/>
    <lineage>
        <taxon>Eukaryota</taxon>
        <taxon>Metazoa</taxon>
        <taxon>Ecdysozoa</taxon>
        <taxon>Arthropoda</taxon>
        <taxon>Chelicerata</taxon>
        <taxon>Arachnida</taxon>
        <taxon>Acari</taxon>
        <taxon>Parasitiformes</taxon>
        <taxon>Mesostigmata</taxon>
        <taxon>Gamasina</taxon>
        <taxon>Dermanyssoidea</taxon>
        <taxon>Varroidae</taxon>
        <taxon>Varroa</taxon>
    </lineage>
</organism>
<evidence type="ECO:0000313" key="10">
    <source>
        <dbReference type="EnsemblMetazoa" id="XP_022672957"/>
    </source>
</evidence>
<evidence type="ECO:0000256" key="4">
    <source>
        <dbReference type="ARBA" id="ARBA00023125"/>
    </source>
</evidence>
<evidence type="ECO:0000256" key="9">
    <source>
        <dbReference type="SAM" id="MobiDB-lite"/>
    </source>
</evidence>
<feature type="region of interest" description="Disordered" evidence="9">
    <location>
        <begin position="501"/>
        <end position="536"/>
    </location>
</feature>
<dbReference type="InParanoid" id="A0A7M7MJW7"/>
<evidence type="ECO:0000313" key="11">
    <source>
        <dbReference type="Proteomes" id="UP000594260"/>
    </source>
</evidence>
<comment type="similarity">
    <text evidence="2 8">Belongs to the TFIIF alpha subunit family.</text>
</comment>
<feature type="compositionally biased region" description="Basic residues" evidence="9">
    <location>
        <begin position="252"/>
        <end position="265"/>
    </location>
</feature>
<feature type="compositionally biased region" description="Low complexity" evidence="9">
    <location>
        <begin position="501"/>
        <end position="518"/>
    </location>
</feature>
<reference evidence="10" key="1">
    <citation type="submission" date="2021-01" db="UniProtKB">
        <authorList>
            <consortium name="EnsemblMetazoa"/>
        </authorList>
    </citation>
    <scope>IDENTIFICATION</scope>
</reference>
<dbReference type="Proteomes" id="UP000594260">
    <property type="component" value="Unplaced"/>
</dbReference>
<keyword evidence="11" id="KW-1185">Reference proteome</keyword>
<name>A0A7M7MJW7_VARDE</name>
<dbReference type="AlphaFoldDB" id="A0A7M7MJW7"/>
<evidence type="ECO:0000256" key="3">
    <source>
        <dbReference type="ARBA" id="ARBA00023015"/>
    </source>
</evidence>
<dbReference type="InterPro" id="IPR011039">
    <property type="entry name" value="TFIIF_interaction"/>
</dbReference>
<dbReference type="InterPro" id="IPR036390">
    <property type="entry name" value="WH_DNA-bd_sf"/>
</dbReference>
<dbReference type="SUPFAM" id="SSF50916">
    <property type="entry name" value="Rap30/74 interaction domains"/>
    <property type="match status" value="1"/>
</dbReference>
<proteinExistence type="inferred from homology"/>
<dbReference type="GO" id="GO:0016251">
    <property type="term" value="F:RNA polymerase II general transcription initiation factor activity"/>
    <property type="evidence" value="ECO:0007669"/>
    <property type="project" value="TreeGrafter"/>
</dbReference>
<dbReference type="OrthoDB" id="76676at2759"/>
<comment type="subcellular location">
    <subcellularLocation>
        <location evidence="1 8">Nucleus</location>
    </subcellularLocation>
</comment>
<dbReference type="EnsemblMetazoa" id="XM_022817222">
    <property type="protein sequence ID" value="XP_022672957"/>
    <property type="gene ID" value="LOC111255345"/>
</dbReference>
<dbReference type="KEGG" id="vde:111255345"/>
<accession>A0A7M7MJW7</accession>
<dbReference type="PANTHER" id="PTHR13011">
    <property type="entry name" value="TFIIF-ALPHA"/>
    <property type="match status" value="1"/>
</dbReference>
<evidence type="ECO:0000256" key="8">
    <source>
        <dbReference type="RuleBase" id="RU366044"/>
    </source>
</evidence>
<keyword evidence="4 8" id="KW-0238">DNA-binding</keyword>
<dbReference type="GO" id="GO:0032968">
    <property type="term" value="P:positive regulation of transcription elongation by RNA polymerase II"/>
    <property type="evidence" value="ECO:0007669"/>
    <property type="project" value="InterPro"/>
</dbReference>
<dbReference type="OMA" id="MERENNQ"/>
<dbReference type="GO" id="GO:0001096">
    <property type="term" value="F:TFIIF-class transcription factor complex binding"/>
    <property type="evidence" value="ECO:0007669"/>
    <property type="project" value="TreeGrafter"/>
</dbReference>
<sequence length="606" mass="66672">MSRPVGPLNGPPKPAVVSSQEFIVRIPKATKRRHHVMRFMQSRNQTPLEWSQVRMERENNLKEYRTESDELPKYGAGSEYGRELKDEARRKKFGIVRKKYNPDDQPWHLRVGGKQGKKFKGIREGGVMENASYYVFSKAPDGVFEAYPVDEWYNFTPIQRYKALTAEEAEDAYSQRDKIINHFAIMVKKRLAEAQGTTFEEDKDGASTKEPGSSSKKSRESLKLTDMDDWHGDSDFSGAESGGDNAEEEAAKKKKKRKDQKKKDKKSQESDSSAQEESDEGDFDGREVSYMTSGSESSGDEPEDEKVNKQLKGVEDEDALRQLVLSDEDDDEDDENKKDEDDENKNEEDGDKTGDGKGKDGKKSSGGDKDSGGKGGSDRGANKNSAGGGKSSDESSSENSDSDLDDSRLLGSSAVFMQGKRKDGGSRSGTPTKDVINGTNGILKKVKAPGGSIKRKKEETPTKEGQGTSTQGPSQHGTQQSHLPSAGLEQATKKPKIELNLGINLNNGGSSSSSNNSSTVATVGPSGSRGGVDNTPLAQVEGINEEAVRRYLMRKPMTTTELLQKFKSKKTGLTSDQLVNLIAQILKRLNPEKQKIKDKLYLSIRQ</sequence>
<feature type="compositionally biased region" description="Polar residues" evidence="9">
    <location>
        <begin position="463"/>
        <end position="483"/>
    </location>
</feature>
<dbReference type="Gene3D" id="1.10.10.10">
    <property type="entry name" value="Winged helix-like DNA-binding domain superfamily/Winged helix DNA-binding domain"/>
    <property type="match status" value="1"/>
</dbReference>
<dbReference type="PANTHER" id="PTHR13011:SF0">
    <property type="entry name" value="GENERAL TRANSCRIPTION FACTOR IIF SUBUNIT 1"/>
    <property type="match status" value="1"/>
</dbReference>
<dbReference type="Pfam" id="PF05793">
    <property type="entry name" value="TFIIF_alpha"/>
    <property type="match status" value="1"/>
</dbReference>
<feature type="compositionally biased region" description="Basic and acidic residues" evidence="9">
    <location>
        <begin position="351"/>
        <end position="381"/>
    </location>
</feature>
<dbReference type="RefSeq" id="XP_022672957.1">
    <property type="nucleotide sequence ID" value="XM_022817222.1"/>
</dbReference>
<feature type="compositionally biased region" description="Acidic residues" evidence="9">
    <location>
        <begin position="326"/>
        <end position="350"/>
    </location>
</feature>
<dbReference type="InterPro" id="IPR036388">
    <property type="entry name" value="WH-like_DNA-bd_sf"/>
</dbReference>
<evidence type="ECO:0000256" key="2">
    <source>
        <dbReference type="ARBA" id="ARBA00005249"/>
    </source>
</evidence>
<keyword evidence="3 8" id="KW-0805">Transcription regulation</keyword>
<protein>
    <recommendedName>
        <fullName evidence="8">Transcription initiation factor IIF subunit alpha</fullName>
    </recommendedName>
</protein>
<comment type="function">
    <text evidence="7 8">TFIIF is a general transcription initiation factor that binds to RNA polymerase II and helps to recruit it to the initiation complex in collaboration with TFIIB. It promotes transcription elongation.</text>
</comment>
<evidence type="ECO:0000256" key="5">
    <source>
        <dbReference type="ARBA" id="ARBA00023163"/>
    </source>
</evidence>
<evidence type="ECO:0000256" key="1">
    <source>
        <dbReference type="ARBA" id="ARBA00004123"/>
    </source>
</evidence>
<feature type="region of interest" description="Disordered" evidence="9">
    <location>
        <begin position="198"/>
        <end position="486"/>
    </location>
</feature>
<evidence type="ECO:0000256" key="6">
    <source>
        <dbReference type="ARBA" id="ARBA00023242"/>
    </source>
</evidence>
<keyword evidence="6 8" id="KW-0539">Nucleus</keyword>
<feature type="compositionally biased region" description="Basic and acidic residues" evidence="9">
    <location>
        <begin position="305"/>
        <end position="314"/>
    </location>
</feature>
<dbReference type="GO" id="GO:0005674">
    <property type="term" value="C:transcription factor TFIIF complex"/>
    <property type="evidence" value="ECO:0007669"/>
    <property type="project" value="TreeGrafter"/>
</dbReference>
<evidence type="ECO:0000256" key="7">
    <source>
        <dbReference type="ARBA" id="ARBA00025232"/>
    </source>
</evidence>
<dbReference type="SUPFAM" id="SSF46785">
    <property type="entry name" value="Winged helix' DNA-binding domain"/>
    <property type="match status" value="1"/>
</dbReference>
<dbReference type="GO" id="GO:0003677">
    <property type="term" value="F:DNA binding"/>
    <property type="evidence" value="ECO:0007669"/>
    <property type="project" value="UniProtKB-KW"/>
</dbReference>
<dbReference type="FunCoup" id="A0A7M7MJW7">
    <property type="interactions" value="1223"/>
</dbReference>
<dbReference type="GO" id="GO:0006367">
    <property type="term" value="P:transcription initiation at RNA polymerase II promoter"/>
    <property type="evidence" value="ECO:0007669"/>
    <property type="project" value="InterPro"/>
</dbReference>
<dbReference type="GeneID" id="111255345"/>